<dbReference type="RefSeq" id="WP_005607797.1">
    <property type="nucleotide sequence ID" value="NZ_CP015230.1"/>
</dbReference>
<organism evidence="1 2">
    <name type="scientific">Tritonibacter mobilis F1926</name>
    <dbReference type="NCBI Taxonomy" id="1265309"/>
    <lineage>
        <taxon>Bacteria</taxon>
        <taxon>Pseudomonadati</taxon>
        <taxon>Pseudomonadota</taxon>
        <taxon>Alphaproteobacteria</taxon>
        <taxon>Rhodobacterales</taxon>
        <taxon>Paracoccaceae</taxon>
        <taxon>Tritonibacter</taxon>
    </lineage>
</organism>
<dbReference type="OrthoDB" id="7956241at2"/>
<evidence type="ECO:0008006" key="3">
    <source>
        <dbReference type="Google" id="ProtNLM"/>
    </source>
</evidence>
<dbReference type="Proteomes" id="UP000013243">
    <property type="component" value="Chromosome"/>
</dbReference>
<evidence type="ECO:0000313" key="2">
    <source>
        <dbReference type="Proteomes" id="UP000013243"/>
    </source>
</evidence>
<reference evidence="1 2" key="1">
    <citation type="journal article" date="2016" name="ISME J.">
        <title>Global occurrence and heterogeneity of the Roseobacter-clade species Ruegeria mobilis.</title>
        <authorList>
            <person name="Sonnenschein E."/>
            <person name="Gram L."/>
        </authorList>
    </citation>
    <scope>NUCLEOTIDE SEQUENCE [LARGE SCALE GENOMIC DNA]</scope>
    <source>
        <strain evidence="1 2">F1926</strain>
    </source>
</reference>
<gene>
    <name evidence="1" type="ORF">K529_014850</name>
</gene>
<dbReference type="AlphaFoldDB" id="A0A1B1A648"/>
<dbReference type="KEGG" id="rmb:K529_014850"/>
<dbReference type="GeneID" id="28251138"/>
<proteinExistence type="predicted"/>
<name>A0A1B1A648_9RHOB</name>
<evidence type="ECO:0000313" key="1">
    <source>
        <dbReference type="EMBL" id="ANP42054.1"/>
    </source>
</evidence>
<sequence>MGIRVTGLIAAATVVCALGTGVYMQRTADMQRSLASNAALDQPAPLPTEPETGKLVFQDVAYTSARTDTRTPRQPLRDVDTSLLQCASDLKLTPMPGALLRVEISAPCRGGERFTLHHSGVMVTQSLDAAGEFSGVLPALAARAVVIADFASGRDLEAVAEVNDLDSVERVVMQWQGDSGLELHALEFGATYGSAGHVWKGSESGQGAGQVLFLGDPAQVAARLLQVYTLPKNSGYGVVNISVEAEITSDNCDQVVAAQLVERRGDRLRTRDLVLNIPECSATGDFLVLNNLVESLKIASN</sequence>
<accession>A0A1B1A648</accession>
<dbReference type="EMBL" id="CP015230">
    <property type="protein sequence ID" value="ANP42054.1"/>
    <property type="molecule type" value="Genomic_DNA"/>
</dbReference>
<protein>
    <recommendedName>
        <fullName evidence="3">Translocase</fullName>
    </recommendedName>
</protein>
<dbReference type="STRING" id="1265309.K529_014850"/>